<evidence type="ECO:0000256" key="4">
    <source>
        <dbReference type="ARBA" id="ARBA00023029"/>
    </source>
</evidence>
<dbReference type="PROSITE" id="PS50880">
    <property type="entry name" value="TOPRIM"/>
    <property type="match status" value="1"/>
</dbReference>
<evidence type="ECO:0000256" key="6">
    <source>
        <dbReference type="ARBA" id="ARBA00023235"/>
    </source>
</evidence>
<name>D1AS14_SEBTE</name>
<dbReference type="GO" id="GO:0006310">
    <property type="term" value="P:DNA recombination"/>
    <property type="evidence" value="ECO:0007669"/>
    <property type="project" value="TreeGrafter"/>
</dbReference>
<sequence>MKLIIAEKRNVATAIATAIDGAQETKDGYVKKGDYYITWASGHLLSLKEPEDYDPKFQKWNIPDLPFNFPNWELKPINAGSKKQLNIIKDLLKECSGVIHACDPDDEGQLIGDEILLYHDYKKPVERMLINDNNTEYIRKLFTKLEDNRKYESLGISAAARRIADAIIGINLSRFYSCKSSKTLHVGRVKAPTLGLVVNRDYAIENHIKQLHYILRIIANNNDKDNNITFTFQKNANTPVNEDKLIIDLDYIEKVQAEIADIKDYKVNVTSKILTKNPPLVFNIDKLQAYCNNKFSYTAQEVLEITQVLQATHQIITYNRSDSQYLNEEHFQEAPQLIEIIKENLNLSLDNIDTNRKSKVFDSSKVTAHHGIIPTHTRFDLSKLTEKERNVYQVIAEFYLVQFMPPEKLKETTGIFKVKDYDFKTTDRTVQDLGYKKFLNSINEEKEEEEKSNISKFEDRLYDFVNFATPIDTRETKPPKPYTEATLISDMTSIAKYIKNPEIKEILLRKDKDKEGAKGSIGTPATRASTVEELINDGYLERKGKQIRATEKGKNFYNNVLPDEIKTADLTALWWVIQEDIIAGTKTITDLTDSVFKSVIQAMETNKDIKIRHKDDVICPKCNDGFLKNIKTSKYNFWACSEEKCGSTFNDNKGKPDFTEKRPAEKSEIPCPKDGGILYKIKGKYGDFWKCKTCQQNYKDSNGKPDLSPKKEMKKSAQKCDCGEFLTEIPTKKDPNKIMLCCEKCNSKYFEQADESIKKWVIKK</sequence>
<comment type="catalytic activity">
    <reaction evidence="1">
        <text>ATP-independent breakage of single-stranded DNA, followed by passage and rejoining.</text>
        <dbReference type="EC" id="5.6.2.1"/>
    </reaction>
</comment>
<evidence type="ECO:0000256" key="9">
    <source>
        <dbReference type="ARBA" id="ARBA00032235"/>
    </source>
</evidence>
<dbReference type="EMBL" id="CP001740">
    <property type="protein sequence ID" value="ACZ11001.1"/>
    <property type="molecule type" value="Genomic_DNA"/>
</dbReference>
<dbReference type="InterPro" id="IPR013826">
    <property type="entry name" value="Topo_IA_cen_sub3"/>
</dbReference>
<dbReference type="Proteomes" id="UP000000845">
    <property type="component" value="Plasmid pSTERM01"/>
</dbReference>
<dbReference type="InterPro" id="IPR003601">
    <property type="entry name" value="Topo_IA_2"/>
</dbReference>
<dbReference type="InterPro" id="IPR006171">
    <property type="entry name" value="TOPRIM_dom"/>
</dbReference>
<organism evidence="13 14">
    <name type="scientific">Sebaldella termitidis (strain ATCC 33386 / NCTC 11300)</name>
    <dbReference type="NCBI Taxonomy" id="526218"/>
    <lineage>
        <taxon>Bacteria</taxon>
        <taxon>Fusobacteriati</taxon>
        <taxon>Fusobacteriota</taxon>
        <taxon>Fusobacteriia</taxon>
        <taxon>Fusobacteriales</taxon>
        <taxon>Leptotrichiaceae</taxon>
        <taxon>Sebaldella</taxon>
    </lineage>
</organism>
<keyword evidence="14" id="KW-1185">Reference proteome</keyword>
<dbReference type="InterPro" id="IPR023405">
    <property type="entry name" value="Topo_IA_core_domain"/>
</dbReference>
<keyword evidence="5" id="KW-0238">DNA-binding</keyword>
<protein>
    <recommendedName>
        <fullName evidence="3">DNA topoisomerase</fullName>
        <ecNumber evidence="3">5.6.2.1</ecNumber>
    </recommendedName>
    <alternativeName>
        <fullName evidence="10">Omega-protein</fullName>
    </alternativeName>
    <alternativeName>
        <fullName evidence="9">Relaxing enzyme</fullName>
    </alternativeName>
    <alternativeName>
        <fullName evidence="7">Swivelase</fullName>
    </alternativeName>
    <alternativeName>
        <fullName evidence="8">Untwisting enzyme</fullName>
    </alternativeName>
</protein>
<evidence type="ECO:0000256" key="8">
    <source>
        <dbReference type="ARBA" id="ARBA00031985"/>
    </source>
</evidence>
<dbReference type="Gene3D" id="1.10.290.10">
    <property type="entry name" value="Topoisomerase I, domain 4"/>
    <property type="match status" value="1"/>
</dbReference>
<keyword evidence="13" id="KW-0614">Plasmid</keyword>
<proteinExistence type="inferred from homology"/>
<dbReference type="Gene3D" id="3.40.50.140">
    <property type="match status" value="1"/>
</dbReference>
<evidence type="ECO:0000313" key="14">
    <source>
        <dbReference type="Proteomes" id="UP000000845"/>
    </source>
</evidence>
<dbReference type="SMART" id="SM00493">
    <property type="entry name" value="TOPRIM"/>
    <property type="match status" value="1"/>
</dbReference>
<evidence type="ECO:0000256" key="3">
    <source>
        <dbReference type="ARBA" id="ARBA00012891"/>
    </source>
</evidence>
<comment type="similarity">
    <text evidence="2">Belongs to the type IA topoisomerase family.</text>
</comment>
<evidence type="ECO:0000256" key="1">
    <source>
        <dbReference type="ARBA" id="ARBA00000213"/>
    </source>
</evidence>
<dbReference type="RefSeq" id="WP_012863576.1">
    <property type="nucleotide sequence ID" value="NC_013518.1"/>
</dbReference>
<dbReference type="CDD" id="cd03362">
    <property type="entry name" value="TOPRIM_TopoIA_TopoIII"/>
    <property type="match status" value="1"/>
</dbReference>
<dbReference type="InterPro" id="IPR000380">
    <property type="entry name" value="Topo_IA"/>
</dbReference>
<dbReference type="PANTHER" id="PTHR11390">
    <property type="entry name" value="PROKARYOTIC DNA TOPOISOMERASE"/>
    <property type="match status" value="1"/>
</dbReference>
<dbReference type="Gene3D" id="1.10.460.10">
    <property type="entry name" value="Topoisomerase I, domain 2"/>
    <property type="match status" value="1"/>
</dbReference>
<dbReference type="PROSITE" id="PS52039">
    <property type="entry name" value="TOPO_IA_2"/>
    <property type="match status" value="1"/>
</dbReference>
<dbReference type="HOGENOM" id="CLU_002929_5_2_0"/>
<dbReference type="Pfam" id="PF01131">
    <property type="entry name" value="Topoisom_bac"/>
    <property type="match status" value="1"/>
</dbReference>
<dbReference type="InterPro" id="IPR003602">
    <property type="entry name" value="Topo_IA_DNA-bd_dom"/>
</dbReference>
<dbReference type="GO" id="GO:0043597">
    <property type="term" value="C:cytoplasmic replication fork"/>
    <property type="evidence" value="ECO:0007669"/>
    <property type="project" value="TreeGrafter"/>
</dbReference>
<dbReference type="InterPro" id="IPR013824">
    <property type="entry name" value="Topo_IA_cen_sub1"/>
</dbReference>
<geneLocation type="plasmid" evidence="13 14">
    <name>pSTERM01</name>
</geneLocation>
<dbReference type="GO" id="GO:0003677">
    <property type="term" value="F:DNA binding"/>
    <property type="evidence" value="ECO:0007669"/>
    <property type="project" value="UniProtKB-KW"/>
</dbReference>
<evidence type="ECO:0000259" key="12">
    <source>
        <dbReference type="PROSITE" id="PS52039"/>
    </source>
</evidence>
<dbReference type="GO" id="GO:0006281">
    <property type="term" value="P:DNA repair"/>
    <property type="evidence" value="ECO:0007669"/>
    <property type="project" value="TreeGrafter"/>
</dbReference>
<dbReference type="SMART" id="SM00436">
    <property type="entry name" value="TOP1Bc"/>
    <property type="match status" value="1"/>
</dbReference>
<dbReference type="PRINTS" id="PR00417">
    <property type="entry name" value="PRTPISMRASEI"/>
</dbReference>
<dbReference type="KEGG" id="str:Sterm_4169"/>
<dbReference type="SUPFAM" id="SSF56712">
    <property type="entry name" value="Prokaryotic type I DNA topoisomerase"/>
    <property type="match status" value="1"/>
</dbReference>
<evidence type="ECO:0000256" key="10">
    <source>
        <dbReference type="ARBA" id="ARBA00032877"/>
    </source>
</evidence>
<feature type="domain" description="Topo IA-type catalytic" evidence="12">
    <location>
        <begin position="151"/>
        <end position="603"/>
    </location>
</feature>
<dbReference type="GO" id="GO:0006265">
    <property type="term" value="P:DNA topological change"/>
    <property type="evidence" value="ECO:0007669"/>
    <property type="project" value="InterPro"/>
</dbReference>
<accession>D1AS14</accession>
<dbReference type="InterPro" id="IPR013825">
    <property type="entry name" value="Topo_IA_cen_sub2"/>
</dbReference>
<dbReference type="AlphaFoldDB" id="D1AS14"/>
<keyword evidence="4" id="KW-0799">Topoisomerase</keyword>
<evidence type="ECO:0000259" key="11">
    <source>
        <dbReference type="PROSITE" id="PS50880"/>
    </source>
</evidence>
<dbReference type="InterPro" id="IPR013497">
    <property type="entry name" value="Topo_IA_cen"/>
</dbReference>
<reference evidence="13 14" key="1">
    <citation type="journal article" date="2010" name="Stand. Genomic Sci.">
        <title>Complete genome sequence of Sebaldella termitidis type strain (NCTC 11300).</title>
        <authorList>
            <person name="Harmon-Smith M."/>
            <person name="Celia L."/>
            <person name="Chertkov O."/>
            <person name="Lapidus A."/>
            <person name="Copeland A."/>
            <person name="Glavina Del Rio T."/>
            <person name="Nolan M."/>
            <person name="Lucas S."/>
            <person name="Tice H."/>
            <person name="Cheng J.F."/>
            <person name="Han C."/>
            <person name="Detter J.C."/>
            <person name="Bruce D."/>
            <person name="Goodwin L."/>
            <person name="Pitluck S."/>
            <person name="Pati A."/>
            <person name="Liolios K."/>
            <person name="Ivanova N."/>
            <person name="Mavromatis K."/>
            <person name="Mikhailova N."/>
            <person name="Chen A."/>
            <person name="Palaniappan K."/>
            <person name="Land M."/>
            <person name="Hauser L."/>
            <person name="Chang Y.J."/>
            <person name="Jeffries C.D."/>
            <person name="Brettin T."/>
            <person name="Goker M."/>
            <person name="Beck B."/>
            <person name="Bristow J."/>
            <person name="Eisen J.A."/>
            <person name="Markowitz V."/>
            <person name="Hugenholtz P."/>
            <person name="Kyrpides N.C."/>
            <person name="Klenk H.P."/>
            <person name="Chen F."/>
        </authorList>
    </citation>
    <scope>NUCLEOTIDE SEQUENCE [LARGE SCALE GENOMIC DNA]</scope>
    <source>
        <strain evidence="14">ATCC 33386 / NCTC 11300</strain>
        <plasmid evidence="14">Plasmid pSTERM01</plasmid>
    </source>
</reference>
<evidence type="ECO:0000313" key="13">
    <source>
        <dbReference type="EMBL" id="ACZ11001.1"/>
    </source>
</evidence>
<dbReference type="EC" id="5.6.2.1" evidence="3"/>
<dbReference type="SMART" id="SM00437">
    <property type="entry name" value="TOP1Ac"/>
    <property type="match status" value="1"/>
</dbReference>
<dbReference type="Pfam" id="PF01751">
    <property type="entry name" value="Toprim"/>
    <property type="match status" value="1"/>
</dbReference>
<gene>
    <name evidence="13" type="ORF">Sterm_4169</name>
</gene>
<feature type="domain" description="Toprim" evidence="11">
    <location>
        <begin position="1"/>
        <end position="131"/>
    </location>
</feature>
<dbReference type="InterPro" id="IPR034144">
    <property type="entry name" value="TOPRIM_TopoIII"/>
</dbReference>
<dbReference type="PANTHER" id="PTHR11390:SF21">
    <property type="entry name" value="DNA TOPOISOMERASE 3-ALPHA"/>
    <property type="match status" value="1"/>
</dbReference>
<dbReference type="Gene3D" id="2.70.20.10">
    <property type="entry name" value="Topoisomerase I, domain 3"/>
    <property type="match status" value="1"/>
</dbReference>
<evidence type="ECO:0000256" key="2">
    <source>
        <dbReference type="ARBA" id="ARBA00009446"/>
    </source>
</evidence>
<evidence type="ECO:0000256" key="7">
    <source>
        <dbReference type="ARBA" id="ARBA00030003"/>
    </source>
</evidence>
<keyword evidence="6" id="KW-0413">Isomerase</keyword>
<dbReference type="GO" id="GO:0003917">
    <property type="term" value="F:DNA topoisomerase type I (single strand cut, ATP-independent) activity"/>
    <property type="evidence" value="ECO:0007669"/>
    <property type="project" value="UniProtKB-EC"/>
</dbReference>
<evidence type="ECO:0000256" key="5">
    <source>
        <dbReference type="ARBA" id="ARBA00023125"/>
    </source>
</evidence>